<evidence type="ECO:0000256" key="1">
    <source>
        <dbReference type="SAM" id="MobiDB-lite"/>
    </source>
</evidence>
<gene>
    <name evidence="2" type="ORF">K7C98_08165</name>
</gene>
<evidence type="ECO:0000313" key="2">
    <source>
        <dbReference type="EMBL" id="MBZ5709233.1"/>
    </source>
</evidence>
<keyword evidence="3" id="KW-1185">Reference proteome</keyword>
<dbReference type="EMBL" id="JAIRAU010000005">
    <property type="protein sequence ID" value="MBZ5709233.1"/>
    <property type="molecule type" value="Genomic_DNA"/>
</dbReference>
<name>A0ABS7TLX8_9BACT</name>
<sequence length="251" mass="26703">MHILFVLAVWSRAPGESAPSVPPAESAPSAVQSGESAELEPAEHVESPDATEAAATGEPAQIAASPPPVASATDDEKPSPARAPAQPEAPLLTEGFRRPGTYLHVAPGIASFNVLDPGYRQYAWGVSGGRSVARGRRFAAQLGGFFEHLAGPRDPAVDLLRLGGEFRIGASNERVFGYGLIRTGLDIAVIPKDVYFQRAALFFLLSLGAGVQGALGPRRRFLLGVEPSFDFTWPGVLILFRTRAFIGWRFG</sequence>
<reference evidence="2" key="1">
    <citation type="submission" date="2021-08" db="EMBL/GenBank/DDBJ databases">
        <authorList>
            <person name="Stevens D.C."/>
        </authorList>
    </citation>
    <scope>NUCLEOTIDE SEQUENCE</scope>
    <source>
        <strain evidence="2">DSM 53165</strain>
    </source>
</reference>
<protein>
    <submittedName>
        <fullName evidence="2">Uncharacterized protein</fullName>
    </submittedName>
</protein>
<accession>A0ABS7TLX8</accession>
<comment type="caution">
    <text evidence="2">The sequence shown here is derived from an EMBL/GenBank/DDBJ whole genome shotgun (WGS) entry which is preliminary data.</text>
</comment>
<feature type="compositionally biased region" description="Low complexity" evidence="1">
    <location>
        <begin position="14"/>
        <end position="33"/>
    </location>
</feature>
<dbReference type="RefSeq" id="WP_224191011.1">
    <property type="nucleotide sequence ID" value="NZ_JAIRAU010000005.1"/>
</dbReference>
<organism evidence="2 3">
    <name type="scientific">Nannocystis pusilla</name>
    <dbReference type="NCBI Taxonomy" id="889268"/>
    <lineage>
        <taxon>Bacteria</taxon>
        <taxon>Pseudomonadati</taxon>
        <taxon>Myxococcota</taxon>
        <taxon>Polyangia</taxon>
        <taxon>Nannocystales</taxon>
        <taxon>Nannocystaceae</taxon>
        <taxon>Nannocystis</taxon>
    </lineage>
</organism>
<feature type="region of interest" description="Disordered" evidence="1">
    <location>
        <begin position="14"/>
        <end position="93"/>
    </location>
</feature>
<evidence type="ECO:0000313" key="3">
    <source>
        <dbReference type="Proteomes" id="UP001139031"/>
    </source>
</evidence>
<dbReference type="Proteomes" id="UP001139031">
    <property type="component" value="Unassembled WGS sequence"/>
</dbReference>
<proteinExistence type="predicted"/>